<dbReference type="AlphaFoldDB" id="A0A978VL45"/>
<feature type="domain" description="Phosphatidic acid phosphatase type 2/haloperoxidase" evidence="7">
    <location>
        <begin position="22"/>
        <end position="68"/>
    </location>
</feature>
<dbReference type="InterPro" id="IPR043216">
    <property type="entry name" value="PAP-like"/>
</dbReference>
<evidence type="ECO:0000256" key="4">
    <source>
        <dbReference type="ARBA" id="ARBA00022989"/>
    </source>
</evidence>
<organism evidence="8 9">
    <name type="scientific">Ziziphus jujuba var. spinosa</name>
    <dbReference type="NCBI Taxonomy" id="714518"/>
    <lineage>
        <taxon>Eukaryota</taxon>
        <taxon>Viridiplantae</taxon>
        <taxon>Streptophyta</taxon>
        <taxon>Embryophyta</taxon>
        <taxon>Tracheophyta</taxon>
        <taxon>Spermatophyta</taxon>
        <taxon>Magnoliopsida</taxon>
        <taxon>eudicotyledons</taxon>
        <taxon>Gunneridae</taxon>
        <taxon>Pentapetalae</taxon>
        <taxon>rosids</taxon>
        <taxon>fabids</taxon>
        <taxon>Rosales</taxon>
        <taxon>Rhamnaceae</taxon>
        <taxon>Paliureae</taxon>
        <taxon>Ziziphus</taxon>
    </lineage>
</organism>
<dbReference type="EMBL" id="JAEACU010000004">
    <property type="protein sequence ID" value="KAH7533814.1"/>
    <property type="molecule type" value="Genomic_DNA"/>
</dbReference>
<keyword evidence="5 6" id="KW-0472">Membrane</keyword>
<dbReference type="Pfam" id="PF01569">
    <property type="entry name" value="PAP2"/>
    <property type="match status" value="1"/>
</dbReference>
<accession>A0A978VL45</accession>
<evidence type="ECO:0000313" key="8">
    <source>
        <dbReference type="EMBL" id="KAH7533814.1"/>
    </source>
</evidence>
<comment type="similarity">
    <text evidence="2">Belongs to the PA-phosphatase related phosphoesterase family.</text>
</comment>
<gene>
    <name evidence="8" type="ORF">FEM48_Zijuj04G0171700</name>
</gene>
<evidence type="ECO:0000259" key="7">
    <source>
        <dbReference type="Pfam" id="PF01569"/>
    </source>
</evidence>
<dbReference type="SUPFAM" id="SSF48317">
    <property type="entry name" value="Acid phosphatase/Vanadium-dependent haloperoxidase"/>
    <property type="match status" value="1"/>
</dbReference>
<proteinExistence type="inferred from homology"/>
<comment type="subcellular location">
    <subcellularLocation>
        <location evidence="1">Membrane</location>
        <topology evidence="1">Multi-pass membrane protein</topology>
    </subcellularLocation>
</comment>
<dbReference type="GO" id="GO:0006644">
    <property type="term" value="P:phospholipid metabolic process"/>
    <property type="evidence" value="ECO:0007669"/>
    <property type="project" value="InterPro"/>
</dbReference>
<dbReference type="GO" id="GO:0008195">
    <property type="term" value="F:phosphatidate phosphatase activity"/>
    <property type="evidence" value="ECO:0007669"/>
    <property type="project" value="TreeGrafter"/>
</dbReference>
<dbReference type="GO" id="GO:0016020">
    <property type="term" value="C:membrane"/>
    <property type="evidence" value="ECO:0007669"/>
    <property type="project" value="UniProtKB-SubCell"/>
</dbReference>
<dbReference type="GO" id="GO:0046839">
    <property type="term" value="P:phospholipid dephosphorylation"/>
    <property type="evidence" value="ECO:0007669"/>
    <property type="project" value="TreeGrafter"/>
</dbReference>
<evidence type="ECO:0000256" key="1">
    <source>
        <dbReference type="ARBA" id="ARBA00004141"/>
    </source>
</evidence>
<dbReference type="PANTHER" id="PTHR10165:SF91">
    <property type="entry name" value="LIPID PHOSPHATE PHOSPHATASE-LIKE PROTEIN"/>
    <property type="match status" value="1"/>
</dbReference>
<evidence type="ECO:0000313" key="9">
    <source>
        <dbReference type="Proteomes" id="UP000813462"/>
    </source>
</evidence>
<feature type="transmembrane region" description="Helical" evidence="6">
    <location>
        <begin position="12"/>
        <end position="37"/>
    </location>
</feature>
<dbReference type="InterPro" id="IPR000326">
    <property type="entry name" value="PAP2/HPO"/>
</dbReference>
<evidence type="ECO:0000256" key="5">
    <source>
        <dbReference type="ARBA" id="ARBA00023136"/>
    </source>
</evidence>
<feature type="transmembrane region" description="Helical" evidence="6">
    <location>
        <begin position="49"/>
        <end position="66"/>
    </location>
</feature>
<dbReference type="PANTHER" id="PTHR10165">
    <property type="entry name" value="LIPID PHOSPHATE PHOSPHATASE"/>
    <property type="match status" value="1"/>
</dbReference>
<dbReference type="Proteomes" id="UP000813462">
    <property type="component" value="Unassembled WGS sequence"/>
</dbReference>
<dbReference type="Gene3D" id="1.20.144.10">
    <property type="entry name" value="Phosphatidic acid phosphatase type 2/haloperoxidase"/>
    <property type="match status" value="1"/>
</dbReference>
<evidence type="ECO:0000256" key="6">
    <source>
        <dbReference type="SAM" id="Phobius"/>
    </source>
</evidence>
<evidence type="ECO:0000256" key="3">
    <source>
        <dbReference type="ARBA" id="ARBA00022692"/>
    </source>
</evidence>
<dbReference type="InterPro" id="IPR036938">
    <property type="entry name" value="PAP2/HPO_sf"/>
</dbReference>
<reference evidence="8" key="1">
    <citation type="journal article" date="2021" name="Front. Plant Sci.">
        <title>Chromosome-Scale Genome Assembly for Chinese Sour Jujube and Insights Into Its Genome Evolution and Domestication Signature.</title>
        <authorList>
            <person name="Shen L.-Y."/>
            <person name="Luo H."/>
            <person name="Wang X.-L."/>
            <person name="Wang X.-M."/>
            <person name="Qiu X.-J."/>
            <person name="Liu H."/>
            <person name="Zhou S.-S."/>
            <person name="Jia K.-H."/>
            <person name="Nie S."/>
            <person name="Bao Y.-T."/>
            <person name="Zhang R.-G."/>
            <person name="Yun Q.-Z."/>
            <person name="Chai Y.-H."/>
            <person name="Lu J.-Y."/>
            <person name="Li Y."/>
            <person name="Zhao S.-W."/>
            <person name="Mao J.-F."/>
            <person name="Jia S.-G."/>
            <person name="Mao Y.-M."/>
        </authorList>
    </citation>
    <scope>NUCLEOTIDE SEQUENCE</scope>
    <source>
        <strain evidence="8">AT0</strain>
        <tissue evidence="8">Leaf</tissue>
    </source>
</reference>
<name>A0A978VL45_ZIZJJ</name>
<keyword evidence="4 6" id="KW-1133">Transmembrane helix</keyword>
<comment type="caution">
    <text evidence="8">The sequence shown here is derived from an EMBL/GenBank/DDBJ whole genome shotgun (WGS) entry which is preliminary data.</text>
</comment>
<keyword evidence="3 6" id="KW-0812">Transmembrane</keyword>
<protein>
    <recommendedName>
        <fullName evidence="7">Phosphatidic acid phosphatase type 2/haloperoxidase domain-containing protein</fullName>
    </recommendedName>
</protein>
<sequence length="143" mass="16745">MSLVEDVYRQEYLRVICRAWSSFVFLPLLAAALVGITRVDDYWHHWTDFFTGGLIGWTCSIYILLIEKREVFEMIPFPTGKLGTEKRAMPNLRCLVIKRCYDLKNLPHELCCLPALQHVDVYDSSEDLMKMVDKNKCEKHFVP</sequence>
<evidence type="ECO:0000256" key="2">
    <source>
        <dbReference type="ARBA" id="ARBA00008816"/>
    </source>
</evidence>